<dbReference type="EMBL" id="JBHUHT010000017">
    <property type="protein sequence ID" value="MFD2097282.1"/>
    <property type="molecule type" value="Genomic_DNA"/>
</dbReference>
<keyword evidence="1" id="KW-0812">Transmembrane</keyword>
<sequence length="131" mass="14646">MSVVSKLSPSFHLPPIGGSLKRFANRHWALLAFPVLLLSALVLVGQLFSSESTLFAVSEVIVFSASGLWSLVICLLSPKLLWSDRLVRLWAWSQLPLFAVWIATESARPWWAQLAIAAPLLVLLIQTQRRR</sequence>
<keyword evidence="3" id="KW-1185">Reference proteome</keyword>
<name>A0ABW4XP12_9GAMM</name>
<feature type="transmembrane region" description="Helical" evidence="1">
    <location>
        <begin position="28"/>
        <end position="48"/>
    </location>
</feature>
<keyword evidence="1" id="KW-1133">Transmembrane helix</keyword>
<dbReference type="Proteomes" id="UP001597380">
    <property type="component" value="Unassembled WGS sequence"/>
</dbReference>
<protein>
    <submittedName>
        <fullName evidence="2">Uncharacterized protein</fullName>
    </submittedName>
</protein>
<evidence type="ECO:0000313" key="3">
    <source>
        <dbReference type="Proteomes" id="UP001597380"/>
    </source>
</evidence>
<reference evidence="3" key="1">
    <citation type="journal article" date="2019" name="Int. J. Syst. Evol. Microbiol.">
        <title>The Global Catalogue of Microorganisms (GCM) 10K type strain sequencing project: providing services to taxonomists for standard genome sequencing and annotation.</title>
        <authorList>
            <consortium name="The Broad Institute Genomics Platform"/>
            <consortium name="The Broad Institute Genome Sequencing Center for Infectious Disease"/>
            <person name="Wu L."/>
            <person name="Ma J."/>
        </authorList>
    </citation>
    <scope>NUCLEOTIDE SEQUENCE [LARGE SCALE GENOMIC DNA]</scope>
    <source>
        <strain evidence="3">CGMCC 1.10992</strain>
    </source>
</reference>
<comment type="caution">
    <text evidence="2">The sequence shown here is derived from an EMBL/GenBank/DDBJ whole genome shotgun (WGS) entry which is preliminary data.</text>
</comment>
<feature type="transmembrane region" description="Helical" evidence="1">
    <location>
        <begin position="54"/>
        <end position="75"/>
    </location>
</feature>
<gene>
    <name evidence="2" type="ORF">ACFSJ3_14895</name>
</gene>
<dbReference type="RefSeq" id="WP_345340443.1">
    <property type="nucleotide sequence ID" value="NZ_BAABLI010000015.1"/>
</dbReference>
<organism evidence="2 3">
    <name type="scientific">Corallincola platygyrae</name>
    <dbReference type="NCBI Taxonomy" id="1193278"/>
    <lineage>
        <taxon>Bacteria</taxon>
        <taxon>Pseudomonadati</taxon>
        <taxon>Pseudomonadota</taxon>
        <taxon>Gammaproteobacteria</taxon>
        <taxon>Alteromonadales</taxon>
        <taxon>Psychromonadaceae</taxon>
        <taxon>Corallincola</taxon>
    </lineage>
</organism>
<proteinExistence type="predicted"/>
<keyword evidence="1" id="KW-0472">Membrane</keyword>
<evidence type="ECO:0000256" key="1">
    <source>
        <dbReference type="SAM" id="Phobius"/>
    </source>
</evidence>
<accession>A0ABW4XP12</accession>
<evidence type="ECO:0000313" key="2">
    <source>
        <dbReference type="EMBL" id="MFD2097282.1"/>
    </source>
</evidence>